<dbReference type="CDD" id="cd05162">
    <property type="entry name" value="PWWP"/>
    <property type="match status" value="1"/>
</dbReference>
<feature type="region of interest" description="Disordered" evidence="1">
    <location>
        <begin position="264"/>
        <end position="300"/>
    </location>
</feature>
<feature type="compositionally biased region" description="Pro residues" evidence="1">
    <location>
        <begin position="789"/>
        <end position="798"/>
    </location>
</feature>
<evidence type="ECO:0000313" key="4">
    <source>
        <dbReference type="Proteomes" id="UP001347796"/>
    </source>
</evidence>
<feature type="compositionally biased region" description="Basic and acidic residues" evidence="1">
    <location>
        <begin position="776"/>
        <end position="785"/>
    </location>
</feature>
<feature type="compositionally biased region" description="Basic residues" evidence="1">
    <location>
        <begin position="264"/>
        <end position="280"/>
    </location>
</feature>
<evidence type="ECO:0000259" key="2">
    <source>
        <dbReference type="PROSITE" id="PS50812"/>
    </source>
</evidence>
<dbReference type="InterPro" id="IPR048795">
    <property type="entry name" value="PWP3A_3B_4_C"/>
</dbReference>
<comment type="caution">
    <text evidence="3">The sequence shown here is derived from an EMBL/GenBank/DDBJ whole genome shotgun (WGS) entry which is preliminary data.</text>
</comment>
<dbReference type="PANTHER" id="PTHR31333:SF6">
    <property type="entry name" value="MUM1 LIKE 1"/>
    <property type="match status" value="1"/>
</dbReference>
<organism evidence="3 4">
    <name type="scientific">Patella caerulea</name>
    <name type="common">Rayed Mediterranean limpet</name>
    <dbReference type="NCBI Taxonomy" id="87958"/>
    <lineage>
        <taxon>Eukaryota</taxon>
        <taxon>Metazoa</taxon>
        <taxon>Spiralia</taxon>
        <taxon>Lophotrochozoa</taxon>
        <taxon>Mollusca</taxon>
        <taxon>Gastropoda</taxon>
        <taxon>Patellogastropoda</taxon>
        <taxon>Patelloidea</taxon>
        <taxon>Patellidae</taxon>
        <taxon>Patella</taxon>
    </lineage>
</organism>
<feature type="domain" description="PWWP" evidence="2">
    <location>
        <begin position="482"/>
        <end position="540"/>
    </location>
</feature>
<dbReference type="Proteomes" id="UP001347796">
    <property type="component" value="Unassembled WGS sequence"/>
</dbReference>
<dbReference type="PROSITE" id="PS50812">
    <property type="entry name" value="PWWP"/>
    <property type="match status" value="1"/>
</dbReference>
<feature type="compositionally biased region" description="Basic residues" evidence="1">
    <location>
        <begin position="179"/>
        <end position="195"/>
    </location>
</feature>
<keyword evidence="4" id="KW-1185">Reference proteome</keyword>
<gene>
    <name evidence="3" type="ORF">SNE40_012181</name>
</gene>
<dbReference type="Pfam" id="PF20886">
    <property type="entry name" value="PWP3A-B_C"/>
    <property type="match status" value="1"/>
</dbReference>
<dbReference type="InterPro" id="IPR000313">
    <property type="entry name" value="PWWP_dom"/>
</dbReference>
<dbReference type="Gene3D" id="2.30.30.140">
    <property type="match status" value="1"/>
</dbReference>
<dbReference type="SUPFAM" id="SSF63748">
    <property type="entry name" value="Tudor/PWWP/MBT"/>
    <property type="match status" value="1"/>
</dbReference>
<dbReference type="Pfam" id="PF00855">
    <property type="entry name" value="PWWP"/>
    <property type="match status" value="1"/>
</dbReference>
<feature type="region of interest" description="Disordered" evidence="1">
    <location>
        <begin position="775"/>
        <end position="798"/>
    </location>
</feature>
<proteinExistence type="predicted"/>
<evidence type="ECO:0000313" key="3">
    <source>
        <dbReference type="EMBL" id="KAK6179934.1"/>
    </source>
</evidence>
<sequence length="798" mass="91343">MEIRQTCHSQTIAKNNPKKIFSTDDSAVTKKRAGNKAINRRKSADSLFALEDSITLRRVKPEATMQSELLSSNFSFSSNELATSCDLKTDQTIGEKELRRQSLPANTKVTKQSYKLPTKQCGNPPPLSYSLKTKKKRTNGNETKILKRESNSLKCERSVSPKLLSGLKHVKKELPLPRTPRKKNIKQSMNKRKNKSCNSNKDNSKKKNKQKYSVNESKTVDTTYEGEFDSECVNCGAKHISSDRCVRNDCSNCVDNTSGNKIIRSNKKQAKASAKKKNCVHSKETKSQKNKKSSDILQNGTEIHDLNSVKAKGSSDEVLDLPKLVHRKKLRTGSCDFDQSSVNSCVSTVKVENPSELITCSGKNDIPDTRTARKSKKRSMSSGDVVQRKRSKNNFSELLDVSPKQSIKGENVFDDDQLSQKVGTEFSEDDSDDSNIMSHNNVSLSEFDPNLEEDSCERYSSDDDDLPEFLPQTNGILYSPKVDDFVWVKFRQYPFWPSKILDVKKMKNSVRLSLKFYGHDKNQKFRLLYKKGNVLPFSTTRTDDFIKTGKNQHDKTLQKTFDVAFDEIKSELTQRALMNTPTPTENKSFDFSDSFDCSLPSFTEDTEFDSVKTGNKSSHTKYRRLSLDAKVTPKMKETYSKQQEKLKERNEALIKFIQTDKVKEHLRGIYEGKIPSERHLEYHASSSQKEIHYEYLEDDNQISVVLDTLTEWYKEVTGQSFFSLRYISDVWYPEAIVYSLMKLRKYHKKKAWEAYYKPRKTSRIGQIIEHQQMLGKGDESLESRLAKLKPPPKISPKM</sequence>
<accession>A0AAN8JPV0</accession>
<protein>
    <recommendedName>
        <fullName evidence="2">PWWP domain-containing protein</fullName>
    </recommendedName>
</protein>
<dbReference type="EMBL" id="JAZGQO010000008">
    <property type="protein sequence ID" value="KAK6179934.1"/>
    <property type="molecule type" value="Genomic_DNA"/>
</dbReference>
<feature type="region of interest" description="Disordered" evidence="1">
    <location>
        <begin position="362"/>
        <end position="400"/>
    </location>
</feature>
<name>A0AAN8JPV0_PATCE</name>
<reference evidence="3 4" key="1">
    <citation type="submission" date="2024-01" db="EMBL/GenBank/DDBJ databases">
        <title>The genome of the rayed Mediterranean limpet Patella caerulea (Linnaeus, 1758).</title>
        <authorList>
            <person name="Anh-Thu Weber A."/>
            <person name="Halstead-Nussloch G."/>
        </authorList>
    </citation>
    <scope>NUCLEOTIDE SEQUENCE [LARGE SCALE GENOMIC DNA]</scope>
    <source>
        <strain evidence="3">AATW-2023a</strain>
        <tissue evidence="3">Whole specimen</tissue>
    </source>
</reference>
<feature type="region of interest" description="Disordered" evidence="1">
    <location>
        <begin position="170"/>
        <end position="215"/>
    </location>
</feature>
<dbReference type="PANTHER" id="PTHR31333">
    <property type="entry name" value="PWWP DOMAIN-CONTAINING DNA REPAIR FACTOR 3 FAMILY MEMBER"/>
    <property type="match status" value="1"/>
</dbReference>
<dbReference type="AlphaFoldDB" id="A0AAN8JPV0"/>
<evidence type="ECO:0000256" key="1">
    <source>
        <dbReference type="SAM" id="MobiDB-lite"/>
    </source>
</evidence>
<dbReference type="InterPro" id="IPR040263">
    <property type="entry name" value="PWP3A_3B_4"/>
</dbReference>